<reference evidence="1 2" key="1">
    <citation type="submission" date="2017-06" db="EMBL/GenBank/DDBJ databases">
        <title>Comparative genomic analysis of Ambrosia Fusariam Clade fungi.</title>
        <authorList>
            <person name="Stajich J.E."/>
            <person name="Carrillo J."/>
            <person name="Kijimoto T."/>
            <person name="Eskalen A."/>
            <person name="O'Donnell K."/>
            <person name="Kasson M."/>
        </authorList>
    </citation>
    <scope>NUCLEOTIDE SEQUENCE [LARGE SCALE GENOMIC DNA]</scope>
    <source>
        <strain evidence="1 2">NRRL62579</strain>
    </source>
</reference>
<dbReference type="EMBL" id="NKCK01000369">
    <property type="protein sequence ID" value="RSL83738.1"/>
    <property type="molecule type" value="Genomic_DNA"/>
</dbReference>
<dbReference type="Gene3D" id="3.40.50.1820">
    <property type="entry name" value="alpha/beta hydrolase"/>
    <property type="match status" value="1"/>
</dbReference>
<feature type="non-terminal residue" evidence="1">
    <location>
        <position position="1"/>
    </location>
</feature>
<organism evidence="1 2">
    <name type="scientific">Fusarium oligoseptatum</name>
    <dbReference type="NCBI Taxonomy" id="2604345"/>
    <lineage>
        <taxon>Eukaryota</taxon>
        <taxon>Fungi</taxon>
        <taxon>Dikarya</taxon>
        <taxon>Ascomycota</taxon>
        <taxon>Pezizomycotina</taxon>
        <taxon>Sordariomycetes</taxon>
        <taxon>Hypocreomycetidae</taxon>
        <taxon>Hypocreales</taxon>
        <taxon>Nectriaceae</taxon>
        <taxon>Fusarium</taxon>
        <taxon>Fusarium solani species complex</taxon>
    </lineage>
</organism>
<comment type="caution">
    <text evidence="1">The sequence shown here is derived from an EMBL/GenBank/DDBJ whole genome shotgun (WGS) entry which is preliminary data.</text>
</comment>
<gene>
    <name evidence="1" type="ORF">CEP52_016633</name>
</gene>
<proteinExistence type="predicted"/>
<name>A0A428S1J7_9HYPO</name>
<dbReference type="InterPro" id="IPR029058">
    <property type="entry name" value="AB_hydrolase_fold"/>
</dbReference>
<evidence type="ECO:0008006" key="3">
    <source>
        <dbReference type="Google" id="ProtNLM"/>
    </source>
</evidence>
<sequence length="141" mass="15273">VGITGRWVLHGIVFNVTVNGLPPFIGATHFQEVAFVFNNLNGDGYSTNPFDGTGTYSEKAKALAKTISSSWISFFANLNPNGRHNMGLSNGQKWPVYAASSEAPDGDGIVFSLNENSIEVDDWRSGGMDWMNEHGLTVFGN</sequence>
<dbReference type="STRING" id="1325735.A0A428S1J7"/>
<dbReference type="SUPFAM" id="SSF53474">
    <property type="entry name" value="alpha/beta-Hydrolases"/>
    <property type="match status" value="1"/>
</dbReference>
<accession>A0A428S1J7</accession>
<keyword evidence="2" id="KW-1185">Reference proteome</keyword>
<evidence type="ECO:0000313" key="2">
    <source>
        <dbReference type="Proteomes" id="UP000287144"/>
    </source>
</evidence>
<protein>
    <recommendedName>
        <fullName evidence="3">Carboxylesterase type B domain-containing protein</fullName>
    </recommendedName>
</protein>
<evidence type="ECO:0000313" key="1">
    <source>
        <dbReference type="EMBL" id="RSL83738.1"/>
    </source>
</evidence>
<dbReference type="Proteomes" id="UP000287144">
    <property type="component" value="Unassembled WGS sequence"/>
</dbReference>
<dbReference type="AlphaFoldDB" id="A0A428S1J7"/>